<dbReference type="AlphaFoldDB" id="A0A7Z0S4B1"/>
<protein>
    <submittedName>
        <fullName evidence="2">ISLre2 family transposase</fullName>
    </submittedName>
</protein>
<proteinExistence type="inferred from homology"/>
<evidence type="ECO:0000256" key="1">
    <source>
        <dbReference type="ARBA" id="ARBA00006539"/>
    </source>
</evidence>
<dbReference type="Pfam" id="PF06782">
    <property type="entry name" value="UPF0236"/>
    <property type="match status" value="1"/>
</dbReference>
<dbReference type="Proteomes" id="UP000589521">
    <property type="component" value="Unassembled WGS sequence"/>
</dbReference>
<accession>A0A7Z0S4B1</accession>
<comment type="caution">
    <text evidence="2">The sequence shown here is derived from an EMBL/GenBank/DDBJ whole genome shotgun (WGS) entry which is preliminary data.</text>
</comment>
<comment type="similarity">
    <text evidence="1">Belongs to the UPF0236 family.</text>
</comment>
<sequence>MRFLFSINYNEEVRREFLRTIEEYDESVVLSLLARGYTLKNRIQRTVVFLVGEITFYRNRWYRDGEVYVPVDEWLGLDKYDRFSKEVEFTILDLSLRMSYQQVTEVLSTMYRLSISGYSVFSALQRAGELLDNQRDFMSLSCTKEKDLKPIDVLYLEGDDVLVKTNEGKNVHLHHYIVHCGCKQLSENRFCLIEKKEFVGLSISKVREEMLSYIKRTYKITEETLLITNSDGGVGYSYRSFCNIARDLKIKKHEYFWDEFHILREIKRATSLYPDHAPLFFKAIYHHDRDKLRVALDTLESCLQTDKERESFQVFSKRLRRDFIHTKPCDLRGISKGGIGVIESNHRKLTYRMKNRGMYWSDVGAETIAKLIILEKQGELRELIFGDWRKEFEEFEELNNTVDWRFSHKSVPKTYELVGKLHVNLKF</sequence>
<reference evidence="2 3" key="1">
    <citation type="submission" date="2020-07" db="EMBL/GenBank/DDBJ databases">
        <title>MOT database genomes.</title>
        <authorList>
            <person name="Joseph S."/>
            <person name="Aduse-Opoku J."/>
            <person name="Hashim A."/>
            <person name="Wade W."/>
            <person name="Curtis M."/>
        </authorList>
    </citation>
    <scope>NUCLEOTIDE SEQUENCE [LARGE SCALE GENOMIC DNA]</scope>
    <source>
        <strain evidence="2 3">STR</strain>
    </source>
</reference>
<evidence type="ECO:0000313" key="3">
    <source>
        <dbReference type="Proteomes" id="UP000589521"/>
    </source>
</evidence>
<evidence type="ECO:0000313" key="2">
    <source>
        <dbReference type="EMBL" id="NYS96363.1"/>
    </source>
</evidence>
<organism evidence="2 3">
    <name type="scientific">Streptococcus danieliae</name>
    <dbReference type="NCBI Taxonomy" id="747656"/>
    <lineage>
        <taxon>Bacteria</taxon>
        <taxon>Bacillati</taxon>
        <taxon>Bacillota</taxon>
        <taxon>Bacilli</taxon>
        <taxon>Lactobacillales</taxon>
        <taxon>Streptococcaceae</taxon>
        <taxon>Streptococcus</taxon>
    </lineage>
</organism>
<dbReference type="NCBIfam" id="NF033529">
    <property type="entry name" value="transpos_ISLre2"/>
    <property type="match status" value="1"/>
</dbReference>
<name>A0A7Z0S4B1_9STRE</name>
<dbReference type="RefSeq" id="WP_179925117.1">
    <property type="nucleotide sequence ID" value="NZ_JACBXX010000102.1"/>
</dbReference>
<gene>
    <name evidence="2" type="ORF">HZY94_04105</name>
</gene>
<dbReference type="InterPro" id="IPR009620">
    <property type="entry name" value="UPF0236"/>
</dbReference>
<dbReference type="EMBL" id="JACBXX010000102">
    <property type="protein sequence ID" value="NYS96363.1"/>
    <property type="molecule type" value="Genomic_DNA"/>
</dbReference>